<sequence length="42" mass="4535">MSFTRAGEMPSRSTLALPLMGYSSRTPPMSAVSTPTSLRTEM</sequence>
<dbReference type="EMBL" id="GBXM01108773">
    <property type="protein sequence ID" value="JAG99803.1"/>
    <property type="molecule type" value="Transcribed_RNA"/>
</dbReference>
<reference evidence="2" key="1">
    <citation type="submission" date="2014-11" db="EMBL/GenBank/DDBJ databases">
        <authorList>
            <person name="Amaro Gonzalez C."/>
        </authorList>
    </citation>
    <scope>NUCLEOTIDE SEQUENCE</scope>
</reference>
<accession>A0A0E9P5U5</accession>
<evidence type="ECO:0000313" key="2">
    <source>
        <dbReference type="EMBL" id="JAG99803.1"/>
    </source>
</evidence>
<feature type="compositionally biased region" description="Polar residues" evidence="1">
    <location>
        <begin position="23"/>
        <end position="42"/>
    </location>
</feature>
<dbReference type="AlphaFoldDB" id="A0A0E9P5U5"/>
<proteinExistence type="predicted"/>
<organism evidence="2">
    <name type="scientific">Anguilla anguilla</name>
    <name type="common">European freshwater eel</name>
    <name type="synonym">Muraena anguilla</name>
    <dbReference type="NCBI Taxonomy" id="7936"/>
    <lineage>
        <taxon>Eukaryota</taxon>
        <taxon>Metazoa</taxon>
        <taxon>Chordata</taxon>
        <taxon>Craniata</taxon>
        <taxon>Vertebrata</taxon>
        <taxon>Euteleostomi</taxon>
        <taxon>Actinopterygii</taxon>
        <taxon>Neopterygii</taxon>
        <taxon>Teleostei</taxon>
        <taxon>Anguilliformes</taxon>
        <taxon>Anguillidae</taxon>
        <taxon>Anguilla</taxon>
    </lineage>
</organism>
<feature type="region of interest" description="Disordered" evidence="1">
    <location>
        <begin position="1"/>
        <end position="42"/>
    </location>
</feature>
<evidence type="ECO:0000256" key="1">
    <source>
        <dbReference type="SAM" id="MobiDB-lite"/>
    </source>
</evidence>
<reference evidence="2" key="2">
    <citation type="journal article" date="2015" name="Fish Shellfish Immunol.">
        <title>Early steps in the European eel (Anguilla anguilla)-Vibrio vulnificus interaction in the gills: Role of the RtxA13 toxin.</title>
        <authorList>
            <person name="Callol A."/>
            <person name="Pajuelo D."/>
            <person name="Ebbesson L."/>
            <person name="Teles M."/>
            <person name="MacKenzie S."/>
            <person name="Amaro C."/>
        </authorList>
    </citation>
    <scope>NUCLEOTIDE SEQUENCE</scope>
</reference>
<name>A0A0E9P5U5_ANGAN</name>
<protein>
    <submittedName>
        <fullName evidence="2">Uncharacterized protein</fullName>
    </submittedName>
</protein>